<dbReference type="InterPro" id="IPR013740">
    <property type="entry name" value="Redoxin"/>
</dbReference>
<feature type="chain" id="PRO_5003625118" description="Glutaredoxin-dependent peroxiredoxin" evidence="10">
    <location>
        <begin position="22"/>
        <end position="227"/>
    </location>
</feature>
<name>I0CC95_9CARY</name>
<evidence type="ECO:0000256" key="6">
    <source>
        <dbReference type="ARBA" id="ARBA00023002"/>
    </source>
</evidence>
<evidence type="ECO:0000256" key="7">
    <source>
        <dbReference type="ARBA" id="ARBA00023284"/>
    </source>
</evidence>
<dbReference type="GO" id="GO:0008379">
    <property type="term" value="F:thioredoxin peroxidase activity"/>
    <property type="evidence" value="ECO:0007669"/>
    <property type="project" value="InterPro"/>
</dbReference>
<evidence type="ECO:0000256" key="10">
    <source>
        <dbReference type="SAM" id="SignalP"/>
    </source>
</evidence>
<dbReference type="Pfam" id="PF08534">
    <property type="entry name" value="Redoxin"/>
    <property type="match status" value="1"/>
</dbReference>
<evidence type="ECO:0000256" key="5">
    <source>
        <dbReference type="ARBA" id="ARBA00022862"/>
    </source>
</evidence>
<dbReference type="GO" id="GO:0045454">
    <property type="term" value="P:cell redox homeostasis"/>
    <property type="evidence" value="ECO:0007669"/>
    <property type="project" value="TreeGrafter"/>
</dbReference>
<dbReference type="InterPro" id="IPR013766">
    <property type="entry name" value="Thioredoxin_domain"/>
</dbReference>
<dbReference type="CDD" id="cd03013">
    <property type="entry name" value="PRX5_like"/>
    <property type="match status" value="1"/>
</dbReference>
<keyword evidence="7 9" id="KW-0676">Redox-active center</keyword>
<comment type="function">
    <text evidence="9">Thiol-specific peroxidase that catalyzes the reduction of hydrogen peroxide and organic hydroperoxides to water and alcohols, respectively. Plays a role in cell protection against oxidative stress by detoxifying peroxides.</text>
</comment>
<feature type="signal peptide" evidence="10">
    <location>
        <begin position="1"/>
        <end position="21"/>
    </location>
</feature>
<keyword evidence="4 9" id="KW-0575">Peroxidase</keyword>
<dbReference type="EMBL" id="JQ341203">
    <property type="protein sequence ID" value="AFH74408.1"/>
    <property type="molecule type" value="mRNA"/>
</dbReference>
<dbReference type="InterPro" id="IPR036249">
    <property type="entry name" value="Thioredoxin-like_sf"/>
</dbReference>
<evidence type="ECO:0000259" key="11">
    <source>
        <dbReference type="PROSITE" id="PS51352"/>
    </source>
</evidence>
<comment type="similarity">
    <text evidence="2 9">Belongs to the peroxiredoxin family. Prx5 subfamily.</text>
</comment>
<evidence type="ECO:0000256" key="9">
    <source>
        <dbReference type="RuleBase" id="RU366011"/>
    </source>
</evidence>
<keyword evidence="10" id="KW-0732">Signal</keyword>
<keyword evidence="5 9" id="KW-0049">Antioxidant</keyword>
<dbReference type="SUPFAM" id="SSF52833">
    <property type="entry name" value="Thioredoxin-like"/>
    <property type="match status" value="1"/>
</dbReference>
<dbReference type="PROSITE" id="PS51352">
    <property type="entry name" value="THIOREDOXIN_2"/>
    <property type="match status" value="1"/>
</dbReference>
<sequence>MASFTMSKLLSLPATSATAAALFPTKTLPSIKPSPSTSFCCPLRIKPATLRLHSTKSAPTPIAATITVGTKLPSDKTLSYFDSAGEVQTTTICDLTKSKKTILFAVPGAFTPTCSQQHLPGFVGKSAELKSKGVDLIACVSVNDAFVMRAWKENLGINDEVLLLSDGNGEFTRAIGAELDLSDKPVGLGIRSRRYSMLVEDGVVKVLNTEEGGAFTSSGAEDLLKVL</sequence>
<comment type="catalytic activity">
    <reaction evidence="1">
        <text>[glutaredoxin]-dithiol + a hydroperoxide = [glutaredoxin]-disulfide + an alcohol + H2O</text>
        <dbReference type="Rhea" id="RHEA:62624"/>
        <dbReference type="Rhea" id="RHEA-COMP:10729"/>
        <dbReference type="Rhea" id="RHEA-COMP:10730"/>
        <dbReference type="ChEBI" id="CHEBI:15377"/>
        <dbReference type="ChEBI" id="CHEBI:29950"/>
        <dbReference type="ChEBI" id="CHEBI:30879"/>
        <dbReference type="ChEBI" id="CHEBI:35924"/>
        <dbReference type="ChEBI" id="CHEBI:50058"/>
        <dbReference type="EC" id="1.11.1.25"/>
    </reaction>
</comment>
<evidence type="ECO:0000256" key="8">
    <source>
        <dbReference type="PIRSR" id="PIRSR637944-1"/>
    </source>
</evidence>
<evidence type="ECO:0000256" key="3">
    <source>
        <dbReference type="ARBA" id="ARBA00013016"/>
    </source>
</evidence>
<accession>I0CC95</accession>
<dbReference type="FunFam" id="3.40.30.10:FF:000020">
    <property type="entry name" value="Peroxiredoxin"/>
    <property type="match status" value="1"/>
</dbReference>
<feature type="active site" description="Cysteine sulfenic acid (-SOH) intermediate" evidence="8">
    <location>
        <position position="114"/>
    </location>
</feature>
<organism evidence="12">
    <name type="scientific">Tamarix hispida</name>
    <dbReference type="NCBI Taxonomy" id="189793"/>
    <lineage>
        <taxon>Eukaryota</taxon>
        <taxon>Viridiplantae</taxon>
        <taxon>Streptophyta</taxon>
        <taxon>Embryophyta</taxon>
        <taxon>Tracheophyta</taxon>
        <taxon>Spermatophyta</taxon>
        <taxon>Magnoliopsida</taxon>
        <taxon>eudicotyledons</taxon>
        <taxon>Gunneridae</taxon>
        <taxon>Pentapetalae</taxon>
        <taxon>Caryophyllales</taxon>
        <taxon>Tamaricaceae</taxon>
        <taxon>Tamarix</taxon>
    </lineage>
</organism>
<feature type="domain" description="Thioredoxin" evidence="11">
    <location>
        <begin position="66"/>
        <end position="227"/>
    </location>
</feature>
<dbReference type="InterPro" id="IPR037944">
    <property type="entry name" value="PRX5-like"/>
</dbReference>
<dbReference type="Gene3D" id="3.40.30.10">
    <property type="entry name" value="Glutaredoxin"/>
    <property type="match status" value="1"/>
</dbReference>
<proteinExistence type="evidence at transcript level"/>
<evidence type="ECO:0000313" key="12">
    <source>
        <dbReference type="EMBL" id="AFH74408.1"/>
    </source>
</evidence>
<reference evidence="12" key="1">
    <citation type="submission" date="2012-01" db="EMBL/GenBank/DDBJ databases">
        <title>Comparative expression of four Tamarix hispida peroxiredoxin genes in different plant tissues under abiotic stresses and exogenous ABA application by real-time quantitative RT-PCR.</title>
        <authorList>
            <person name="Gao C."/>
        </authorList>
    </citation>
    <scope>NUCLEOTIDE SEQUENCE</scope>
</reference>
<evidence type="ECO:0000256" key="4">
    <source>
        <dbReference type="ARBA" id="ARBA00022559"/>
    </source>
</evidence>
<dbReference type="GO" id="GO:0034599">
    <property type="term" value="P:cellular response to oxidative stress"/>
    <property type="evidence" value="ECO:0007669"/>
    <property type="project" value="InterPro"/>
</dbReference>
<dbReference type="PANTHER" id="PTHR10430:SF16">
    <property type="entry name" value="PEROXIREDOXIN-5, MITOCHONDRIAL"/>
    <property type="match status" value="1"/>
</dbReference>
<evidence type="ECO:0000256" key="2">
    <source>
        <dbReference type="ARBA" id="ARBA00010505"/>
    </source>
</evidence>
<keyword evidence="6 9" id="KW-0560">Oxidoreductase</keyword>
<dbReference type="GO" id="GO:0005737">
    <property type="term" value="C:cytoplasm"/>
    <property type="evidence" value="ECO:0007669"/>
    <property type="project" value="TreeGrafter"/>
</dbReference>
<dbReference type="EC" id="1.11.1.25" evidence="3 9"/>
<dbReference type="GO" id="GO:0042744">
    <property type="term" value="P:hydrogen peroxide catabolic process"/>
    <property type="evidence" value="ECO:0007669"/>
    <property type="project" value="TreeGrafter"/>
</dbReference>
<protein>
    <recommendedName>
        <fullName evidence="3 9">Glutaredoxin-dependent peroxiredoxin</fullName>
        <ecNumber evidence="3 9">1.11.1.25</ecNumber>
    </recommendedName>
</protein>
<dbReference type="AlphaFoldDB" id="I0CC95"/>
<evidence type="ECO:0000256" key="1">
    <source>
        <dbReference type="ARBA" id="ARBA00001711"/>
    </source>
</evidence>
<dbReference type="PANTHER" id="PTHR10430">
    <property type="entry name" value="PEROXIREDOXIN"/>
    <property type="match status" value="1"/>
</dbReference>
<gene>
    <name evidence="12" type="primary">Prx3</name>
</gene>